<dbReference type="CDD" id="cd05269">
    <property type="entry name" value="TMR_SDR_a"/>
    <property type="match status" value="1"/>
</dbReference>
<dbReference type="InterPro" id="IPR036291">
    <property type="entry name" value="NAD(P)-bd_dom_sf"/>
</dbReference>
<organism evidence="2 3">
    <name type="scientific">Halobacteriovorax vibrionivorans</name>
    <dbReference type="NCBI Taxonomy" id="2152716"/>
    <lineage>
        <taxon>Bacteria</taxon>
        <taxon>Pseudomonadati</taxon>
        <taxon>Bdellovibrionota</taxon>
        <taxon>Bacteriovoracia</taxon>
        <taxon>Bacteriovoracales</taxon>
        <taxon>Halobacteriovoraceae</taxon>
        <taxon>Halobacteriovorax</taxon>
    </lineage>
</organism>
<dbReference type="Gene3D" id="3.90.25.10">
    <property type="entry name" value="UDP-galactose 4-epimerase, domain 1"/>
    <property type="match status" value="1"/>
</dbReference>
<evidence type="ECO:0000313" key="3">
    <source>
        <dbReference type="Proteomes" id="UP000443582"/>
    </source>
</evidence>
<reference evidence="3" key="1">
    <citation type="journal article" date="2019" name="Int. J. Syst. Evol. Microbiol.">
        <title>Halobacteriovorax valvorus sp. nov., a novel prokaryotic predator isolated from coastal seawater of China.</title>
        <authorList>
            <person name="Chen M.-X."/>
        </authorList>
    </citation>
    <scope>NUCLEOTIDE SEQUENCE [LARGE SCALE GENOMIC DNA]</scope>
    <source>
        <strain evidence="3">BL9</strain>
    </source>
</reference>
<dbReference type="SUPFAM" id="SSF51735">
    <property type="entry name" value="NAD(P)-binding Rossmann-fold domains"/>
    <property type="match status" value="1"/>
</dbReference>
<dbReference type="RefSeq" id="WP_115361147.1">
    <property type="nucleotide sequence ID" value="NZ_QDKL01000002.1"/>
</dbReference>
<comment type="caution">
    <text evidence="2">The sequence shown here is derived from an EMBL/GenBank/DDBJ whole genome shotgun (WGS) entry which is preliminary data.</text>
</comment>
<feature type="domain" description="NAD(P)-binding" evidence="1">
    <location>
        <begin position="6"/>
        <end position="185"/>
    </location>
</feature>
<sequence>MIALTGASGQLGQLVIKNLLDKGVKPKSIVAIARSTDKLDEFAKKGVQVRYGDYEKPDSLRSALEGVEKLLLISSSEVGKRLSQHQNVIDIVRDSSVKHLAYTSILEADNSPLGLAEEHLATEKLINDLDIKTTILRNGWYSENYTMGIPTILEHSVVLGCAGEGRISSAPRNDYALAAANVLTDNGHAGKVYELAGDTSYNLSEFATLIGEQYGRDISYKNMTQSEYRDVLLQAGLPEVIADMLADSEIGASKGGLYSESKDLSRLIGRPTESMKETIKRIA</sequence>
<dbReference type="Gene3D" id="3.40.50.720">
    <property type="entry name" value="NAD(P)-binding Rossmann-like Domain"/>
    <property type="match status" value="1"/>
</dbReference>
<dbReference type="Pfam" id="PF13460">
    <property type="entry name" value="NAD_binding_10"/>
    <property type="match status" value="1"/>
</dbReference>
<proteinExistence type="predicted"/>
<dbReference type="InterPro" id="IPR052718">
    <property type="entry name" value="NmrA-type_oxidoreductase"/>
</dbReference>
<evidence type="ECO:0000313" key="2">
    <source>
        <dbReference type="EMBL" id="RZF21601.1"/>
    </source>
</evidence>
<accession>A0ABY0IIA3</accession>
<evidence type="ECO:0000259" key="1">
    <source>
        <dbReference type="Pfam" id="PF13460"/>
    </source>
</evidence>
<dbReference type="EMBL" id="QDKL01000002">
    <property type="protein sequence ID" value="RZF21601.1"/>
    <property type="molecule type" value="Genomic_DNA"/>
</dbReference>
<gene>
    <name evidence="2" type="ORF">DAY19_07895</name>
</gene>
<dbReference type="PANTHER" id="PTHR47129">
    <property type="entry name" value="QUINONE OXIDOREDUCTASE 2"/>
    <property type="match status" value="1"/>
</dbReference>
<protein>
    <submittedName>
        <fullName evidence="2">SDR family oxidoreductase</fullName>
    </submittedName>
</protein>
<dbReference type="InterPro" id="IPR016040">
    <property type="entry name" value="NAD(P)-bd_dom"/>
</dbReference>
<keyword evidence="3" id="KW-1185">Reference proteome</keyword>
<dbReference type="Proteomes" id="UP000443582">
    <property type="component" value="Unassembled WGS sequence"/>
</dbReference>
<dbReference type="PANTHER" id="PTHR47129:SF1">
    <property type="entry name" value="NMRA-LIKE DOMAIN-CONTAINING PROTEIN"/>
    <property type="match status" value="1"/>
</dbReference>
<name>A0ABY0IIA3_9BACT</name>